<dbReference type="CDD" id="cd00570">
    <property type="entry name" value="GST_N_family"/>
    <property type="match status" value="1"/>
</dbReference>
<evidence type="ECO:0000256" key="4">
    <source>
        <dbReference type="ARBA" id="ARBA00047960"/>
    </source>
</evidence>
<evidence type="ECO:0000256" key="2">
    <source>
        <dbReference type="ARBA" id="ARBA00022679"/>
    </source>
</evidence>
<dbReference type="Gene3D" id="1.20.1050.10">
    <property type="match status" value="1"/>
</dbReference>
<keyword evidence="2" id="KW-0808">Transferase</keyword>
<dbReference type="GO" id="GO:0045174">
    <property type="term" value="F:glutathione dehydrogenase (ascorbate) activity"/>
    <property type="evidence" value="ECO:0007669"/>
    <property type="project" value="InterPro"/>
</dbReference>
<proteinExistence type="inferred from homology"/>
<dbReference type="InterPro" id="IPR036249">
    <property type="entry name" value="Thioredoxin-like_sf"/>
</dbReference>
<dbReference type="AlphaFoldDB" id="A0AAD5GSE1"/>
<dbReference type="InterPro" id="IPR044627">
    <property type="entry name" value="DHAR1/2/3/4"/>
</dbReference>
<dbReference type="PROSITE" id="PS50404">
    <property type="entry name" value="GST_NTER"/>
    <property type="match status" value="1"/>
</dbReference>
<evidence type="ECO:0000259" key="5">
    <source>
        <dbReference type="PROSITE" id="PS50404"/>
    </source>
</evidence>
<dbReference type="Gene3D" id="3.40.30.10">
    <property type="entry name" value="Glutaredoxin"/>
    <property type="match status" value="1"/>
</dbReference>
<sequence>MAFQICVKAAVGAPTVLGDCPFSQRALLTLEEKKLPYKTHLINLSNKPQWFLELNPAGKVPLINLDNKWVPDSDVIVVLLEEKYPEPSLITPPELASVGADIYSKFSTFLKSKDDKDGSEQVLLDELNALEEQLKSTVCLLFIKYQSFICFILGGHVQIWFLEPMVSFTADHSSQ</sequence>
<name>A0AAD5GSE1_AMBAR</name>
<evidence type="ECO:0000313" key="7">
    <source>
        <dbReference type="Proteomes" id="UP001206925"/>
    </source>
</evidence>
<dbReference type="Proteomes" id="UP001206925">
    <property type="component" value="Unassembled WGS sequence"/>
</dbReference>
<dbReference type="FunFam" id="3.40.30.10:FF:000102">
    <property type="entry name" value="Glutathione S-transferase DHAR3 chloroplastic"/>
    <property type="match status" value="1"/>
</dbReference>
<evidence type="ECO:0000256" key="1">
    <source>
        <dbReference type="ARBA" id="ARBA00012452"/>
    </source>
</evidence>
<evidence type="ECO:0000313" key="6">
    <source>
        <dbReference type="EMBL" id="KAI7753597.1"/>
    </source>
</evidence>
<comment type="similarity">
    <text evidence="3">Belongs to the GST superfamily. DHAR family.</text>
</comment>
<dbReference type="PANTHER" id="PTHR44420">
    <property type="entry name" value="GLUTATHIONE S-TRANSFERASE DHAR2-RELATED"/>
    <property type="match status" value="1"/>
</dbReference>
<dbReference type="InterPro" id="IPR004045">
    <property type="entry name" value="Glutathione_S-Trfase_N"/>
</dbReference>
<evidence type="ECO:0000256" key="3">
    <source>
        <dbReference type="ARBA" id="ARBA00024194"/>
    </source>
</evidence>
<dbReference type="PANTHER" id="PTHR44420:SF2">
    <property type="entry name" value="GLUTATHIONE S-TRANSFERASE DHAR2-RELATED"/>
    <property type="match status" value="1"/>
</dbReference>
<accession>A0AAD5GSE1</accession>
<protein>
    <recommendedName>
        <fullName evidence="1">glutathione transferase</fullName>
        <ecNumber evidence="1">2.5.1.18</ecNumber>
    </recommendedName>
</protein>
<reference evidence="6" key="1">
    <citation type="submission" date="2022-06" db="EMBL/GenBank/DDBJ databases">
        <title>Uncovering the hologenomic basis of an extraordinary plant invasion.</title>
        <authorList>
            <person name="Bieker V.C."/>
            <person name="Martin M.D."/>
            <person name="Gilbert T."/>
            <person name="Hodgins K."/>
            <person name="Battlay P."/>
            <person name="Petersen B."/>
            <person name="Wilson J."/>
        </authorList>
    </citation>
    <scope>NUCLEOTIDE SEQUENCE</scope>
    <source>
        <strain evidence="6">AA19_3_7</strain>
        <tissue evidence="6">Leaf</tissue>
    </source>
</reference>
<comment type="caution">
    <text evidence="6">The sequence shown here is derived from an EMBL/GenBank/DDBJ whole genome shotgun (WGS) entry which is preliminary data.</text>
</comment>
<dbReference type="EC" id="2.5.1.18" evidence="1"/>
<dbReference type="EMBL" id="JAMZMK010005380">
    <property type="protein sequence ID" value="KAI7753597.1"/>
    <property type="molecule type" value="Genomic_DNA"/>
</dbReference>
<dbReference type="GO" id="GO:0033355">
    <property type="term" value="P:ascorbate glutathione cycle"/>
    <property type="evidence" value="ECO:0007669"/>
    <property type="project" value="InterPro"/>
</dbReference>
<keyword evidence="7" id="KW-1185">Reference proteome</keyword>
<dbReference type="SUPFAM" id="SSF52833">
    <property type="entry name" value="Thioredoxin-like"/>
    <property type="match status" value="1"/>
</dbReference>
<comment type="catalytic activity">
    <reaction evidence="4">
        <text>RX + glutathione = an S-substituted glutathione + a halide anion + H(+)</text>
        <dbReference type="Rhea" id="RHEA:16437"/>
        <dbReference type="ChEBI" id="CHEBI:15378"/>
        <dbReference type="ChEBI" id="CHEBI:16042"/>
        <dbReference type="ChEBI" id="CHEBI:17792"/>
        <dbReference type="ChEBI" id="CHEBI:57925"/>
        <dbReference type="ChEBI" id="CHEBI:90779"/>
        <dbReference type="EC" id="2.5.1.18"/>
    </reaction>
</comment>
<dbReference type="GO" id="GO:0004364">
    <property type="term" value="F:glutathione transferase activity"/>
    <property type="evidence" value="ECO:0007669"/>
    <property type="project" value="UniProtKB-EC"/>
</dbReference>
<organism evidence="6 7">
    <name type="scientific">Ambrosia artemisiifolia</name>
    <name type="common">Common ragweed</name>
    <dbReference type="NCBI Taxonomy" id="4212"/>
    <lineage>
        <taxon>Eukaryota</taxon>
        <taxon>Viridiplantae</taxon>
        <taxon>Streptophyta</taxon>
        <taxon>Embryophyta</taxon>
        <taxon>Tracheophyta</taxon>
        <taxon>Spermatophyta</taxon>
        <taxon>Magnoliopsida</taxon>
        <taxon>eudicotyledons</taxon>
        <taxon>Gunneridae</taxon>
        <taxon>Pentapetalae</taxon>
        <taxon>asterids</taxon>
        <taxon>campanulids</taxon>
        <taxon>Asterales</taxon>
        <taxon>Asteraceae</taxon>
        <taxon>Asteroideae</taxon>
        <taxon>Heliantheae alliance</taxon>
        <taxon>Heliantheae</taxon>
        <taxon>Ambrosia</taxon>
    </lineage>
</organism>
<feature type="non-terminal residue" evidence="6">
    <location>
        <position position="1"/>
    </location>
</feature>
<feature type="domain" description="GST N-terminal" evidence="5">
    <location>
        <begin position="10"/>
        <end position="88"/>
    </location>
</feature>
<dbReference type="Pfam" id="PF13409">
    <property type="entry name" value="GST_N_2"/>
    <property type="match status" value="1"/>
</dbReference>
<gene>
    <name evidence="6" type="ORF">M8C21_021431</name>
</gene>